<comment type="caution">
    <text evidence="2">The sequence shown here is derived from an EMBL/GenBank/DDBJ whole genome shotgun (WGS) entry which is preliminary data.</text>
</comment>
<dbReference type="EMBL" id="JBHLZP010001214">
    <property type="protein sequence ID" value="MFB9840632.1"/>
    <property type="molecule type" value="Genomic_DNA"/>
</dbReference>
<evidence type="ECO:0000313" key="3">
    <source>
        <dbReference type="Proteomes" id="UP001589627"/>
    </source>
</evidence>
<feature type="transmembrane region" description="Helical" evidence="1">
    <location>
        <begin position="45"/>
        <end position="66"/>
    </location>
</feature>
<evidence type="ECO:0000256" key="1">
    <source>
        <dbReference type="SAM" id="Phobius"/>
    </source>
</evidence>
<sequence length="72" mass="7187">GLASARRLASALKLHRITNGIEASLVLLCTAVADAAVGGPAPTRVAVAAIAGVTWAMVVAHVGSILSSSRLR</sequence>
<keyword evidence="1" id="KW-0812">Transmembrane</keyword>
<keyword evidence="3" id="KW-1185">Reference proteome</keyword>
<feature type="transmembrane region" description="Helical" evidence="1">
    <location>
        <begin position="21"/>
        <end position="39"/>
    </location>
</feature>
<keyword evidence="1" id="KW-1133">Transmembrane helix</keyword>
<gene>
    <name evidence="2" type="ORF">ACFFNX_51695</name>
</gene>
<accession>A0ABV5Z376</accession>
<keyword evidence="1" id="KW-0472">Membrane</keyword>
<organism evidence="2 3">
    <name type="scientific">Actinoallomurus acaciae</name>
    <dbReference type="NCBI Taxonomy" id="502577"/>
    <lineage>
        <taxon>Bacteria</taxon>
        <taxon>Bacillati</taxon>
        <taxon>Actinomycetota</taxon>
        <taxon>Actinomycetes</taxon>
        <taxon>Streptosporangiales</taxon>
        <taxon>Thermomonosporaceae</taxon>
        <taxon>Actinoallomurus</taxon>
    </lineage>
</organism>
<proteinExistence type="predicted"/>
<reference evidence="2 3" key="1">
    <citation type="submission" date="2024-09" db="EMBL/GenBank/DDBJ databases">
        <authorList>
            <person name="Sun Q."/>
            <person name="Mori K."/>
        </authorList>
    </citation>
    <scope>NUCLEOTIDE SEQUENCE [LARGE SCALE GENOMIC DNA]</scope>
    <source>
        <strain evidence="2 3">TBRC 0563</strain>
    </source>
</reference>
<dbReference type="Proteomes" id="UP001589627">
    <property type="component" value="Unassembled WGS sequence"/>
</dbReference>
<protein>
    <submittedName>
        <fullName evidence="2">CDP-alcohol phosphatidyltransferase family protein</fullName>
    </submittedName>
</protein>
<name>A0ABV5Z376_9ACTN</name>
<feature type="non-terminal residue" evidence="2">
    <location>
        <position position="1"/>
    </location>
</feature>
<evidence type="ECO:0000313" key="2">
    <source>
        <dbReference type="EMBL" id="MFB9840632.1"/>
    </source>
</evidence>